<keyword evidence="2" id="KW-1185">Reference proteome</keyword>
<accession>A0A3D9CUQ7</accession>
<evidence type="ECO:0000313" key="2">
    <source>
        <dbReference type="Proteomes" id="UP000256769"/>
    </source>
</evidence>
<dbReference type="Proteomes" id="UP000256769">
    <property type="component" value="Unassembled WGS sequence"/>
</dbReference>
<evidence type="ECO:0000313" key="1">
    <source>
        <dbReference type="EMBL" id="REC69510.1"/>
    </source>
</evidence>
<proteinExistence type="predicted"/>
<name>A0A3D9CUQ7_9FLAO</name>
<organism evidence="1 2">
    <name type="scientific">Chryseobacterium flavum</name>
    <dbReference type="NCBI Taxonomy" id="415851"/>
    <lineage>
        <taxon>Bacteria</taxon>
        <taxon>Pseudomonadati</taxon>
        <taxon>Bacteroidota</taxon>
        <taxon>Flavobacteriia</taxon>
        <taxon>Flavobacteriales</taxon>
        <taxon>Weeksellaceae</taxon>
        <taxon>Chryseobacterium group</taxon>
        <taxon>Chryseobacterium</taxon>
    </lineage>
</organism>
<reference evidence="1 2" key="1">
    <citation type="journal article" date="2007" name="Int. J. Syst. Evol. Microbiol.">
        <title>Chryseobacterium flavum sp. nov., isolated from polluted soil.</title>
        <authorList>
            <person name="Zhou Y."/>
            <person name="Dong J."/>
            <person name="Wang X."/>
            <person name="Huang X."/>
            <person name="Zhang K.Y."/>
            <person name="Zhang Y.Q."/>
            <person name="Guo Y.F."/>
            <person name="Lai R."/>
            <person name="Li W.J."/>
        </authorList>
    </citation>
    <scope>NUCLEOTIDE SEQUENCE [LARGE SCALE GENOMIC DNA]</scope>
    <source>
        <strain evidence="1 2">KCTC 12877</strain>
    </source>
</reference>
<dbReference type="AlphaFoldDB" id="A0A3D9CUQ7"/>
<protein>
    <submittedName>
        <fullName evidence="1">Uncharacterized protein</fullName>
    </submittedName>
</protein>
<dbReference type="RefSeq" id="WP_115956469.1">
    <property type="nucleotide sequence ID" value="NZ_CBCRVL010000002.1"/>
</dbReference>
<sequence length="292" mass="34134">MDKVVLNIPVMSPQLYRISTAMQIHLGTYTVKMVEDIDVEFSYLLNANKDIVVKMEVKEVSFESSHPDFFTFTNLVNSLLNQILVLPDHEGRAIDVEIPDLDGKLRELGKRLQNNYQDNELVKQTAEHIHHFVNNREKLVKQLNSTGFQQMFFAGYYKDFSSEIKEEQVFETLIMGLDLFIKKKWEAVVIPDTRAILVKVKGEVDEDKFDRKSYVRNLKELVNQYDLKIDYSFDHEESYLFDEHHILQEAETYMSFIESPIYSYTVARSLKNKSPENHFSLALDTLNTTVKE</sequence>
<comment type="caution">
    <text evidence="1">The sequence shown here is derived from an EMBL/GenBank/DDBJ whole genome shotgun (WGS) entry which is preliminary data.</text>
</comment>
<gene>
    <name evidence="1" type="ORF">DRF59_01200</name>
</gene>
<dbReference type="EMBL" id="QNUE01000001">
    <property type="protein sequence ID" value="REC69510.1"/>
    <property type="molecule type" value="Genomic_DNA"/>
</dbReference>